<dbReference type="EMBL" id="JANBOI010001088">
    <property type="protein sequence ID" value="KAJ1727468.1"/>
    <property type="molecule type" value="Genomic_DNA"/>
</dbReference>
<comment type="caution">
    <text evidence="1">The sequence shown here is derived from an EMBL/GenBank/DDBJ whole genome shotgun (WGS) entry which is preliminary data.</text>
</comment>
<dbReference type="InterPro" id="IPR023213">
    <property type="entry name" value="CAT-like_dom_sf"/>
</dbReference>
<dbReference type="Proteomes" id="UP001143981">
    <property type="component" value="Unassembled WGS sequence"/>
</dbReference>
<evidence type="ECO:0000313" key="2">
    <source>
        <dbReference type="Proteomes" id="UP001143981"/>
    </source>
</evidence>
<accession>A0A9W7YAT3</accession>
<feature type="non-terminal residue" evidence="1">
    <location>
        <position position="64"/>
    </location>
</feature>
<sequence length="64" mass="7080">MDAFKAAIKSQVIALSGWDMTAGIANVPFTYYYKNPNSDPAAPFMPSDLLIDSLLRTLQEFPIL</sequence>
<evidence type="ECO:0000313" key="1">
    <source>
        <dbReference type="EMBL" id="KAJ1727468.1"/>
    </source>
</evidence>
<reference evidence="1" key="1">
    <citation type="submission" date="2022-07" db="EMBL/GenBank/DDBJ databases">
        <title>Phylogenomic reconstructions and comparative analyses of Kickxellomycotina fungi.</title>
        <authorList>
            <person name="Reynolds N.K."/>
            <person name="Stajich J.E."/>
            <person name="Barry K."/>
            <person name="Grigoriev I.V."/>
            <person name="Crous P."/>
            <person name="Smith M.E."/>
        </authorList>
    </citation>
    <scope>NUCLEOTIDE SEQUENCE</scope>
    <source>
        <strain evidence="1">BCRC 34381</strain>
    </source>
</reference>
<protein>
    <submittedName>
        <fullName evidence="1">Uncharacterized protein</fullName>
    </submittedName>
</protein>
<proteinExistence type="predicted"/>
<name>A0A9W7YAT3_9FUNG</name>
<dbReference type="AlphaFoldDB" id="A0A9W7YAT3"/>
<gene>
    <name evidence="1" type="ORF">LPJ61_004549</name>
</gene>
<keyword evidence="2" id="KW-1185">Reference proteome</keyword>
<dbReference type="Gene3D" id="3.30.559.10">
    <property type="entry name" value="Chloramphenicol acetyltransferase-like domain"/>
    <property type="match status" value="1"/>
</dbReference>
<dbReference type="OrthoDB" id="671439at2759"/>
<organism evidence="1 2">
    <name type="scientific">Coemansia biformis</name>
    <dbReference type="NCBI Taxonomy" id="1286918"/>
    <lineage>
        <taxon>Eukaryota</taxon>
        <taxon>Fungi</taxon>
        <taxon>Fungi incertae sedis</taxon>
        <taxon>Zoopagomycota</taxon>
        <taxon>Kickxellomycotina</taxon>
        <taxon>Kickxellomycetes</taxon>
        <taxon>Kickxellales</taxon>
        <taxon>Kickxellaceae</taxon>
        <taxon>Coemansia</taxon>
    </lineage>
</organism>